<reference evidence="1 2" key="1">
    <citation type="journal article" date="2019" name="Nat. Ecol. Evol.">
        <title>Megaphylogeny resolves global patterns of mushroom evolution.</title>
        <authorList>
            <person name="Varga T."/>
            <person name="Krizsan K."/>
            <person name="Foldi C."/>
            <person name="Dima B."/>
            <person name="Sanchez-Garcia M."/>
            <person name="Sanchez-Ramirez S."/>
            <person name="Szollosi G.J."/>
            <person name="Szarkandi J.G."/>
            <person name="Papp V."/>
            <person name="Albert L."/>
            <person name="Andreopoulos W."/>
            <person name="Angelini C."/>
            <person name="Antonin V."/>
            <person name="Barry K.W."/>
            <person name="Bougher N.L."/>
            <person name="Buchanan P."/>
            <person name="Buyck B."/>
            <person name="Bense V."/>
            <person name="Catcheside P."/>
            <person name="Chovatia M."/>
            <person name="Cooper J."/>
            <person name="Damon W."/>
            <person name="Desjardin D."/>
            <person name="Finy P."/>
            <person name="Geml J."/>
            <person name="Haridas S."/>
            <person name="Hughes K."/>
            <person name="Justo A."/>
            <person name="Karasinski D."/>
            <person name="Kautmanova I."/>
            <person name="Kiss B."/>
            <person name="Kocsube S."/>
            <person name="Kotiranta H."/>
            <person name="LaButti K.M."/>
            <person name="Lechner B.E."/>
            <person name="Liimatainen K."/>
            <person name="Lipzen A."/>
            <person name="Lukacs Z."/>
            <person name="Mihaltcheva S."/>
            <person name="Morgado L.N."/>
            <person name="Niskanen T."/>
            <person name="Noordeloos M.E."/>
            <person name="Ohm R.A."/>
            <person name="Ortiz-Santana B."/>
            <person name="Ovrebo C."/>
            <person name="Racz N."/>
            <person name="Riley R."/>
            <person name="Savchenko A."/>
            <person name="Shiryaev A."/>
            <person name="Soop K."/>
            <person name="Spirin V."/>
            <person name="Szebenyi C."/>
            <person name="Tomsovsky M."/>
            <person name="Tulloss R.E."/>
            <person name="Uehling J."/>
            <person name="Grigoriev I.V."/>
            <person name="Vagvolgyi C."/>
            <person name="Papp T."/>
            <person name="Martin F.M."/>
            <person name="Miettinen O."/>
            <person name="Hibbett D.S."/>
            <person name="Nagy L.G."/>
        </authorList>
    </citation>
    <scope>NUCLEOTIDE SEQUENCE [LARGE SCALE GENOMIC DNA]</scope>
    <source>
        <strain evidence="1 2">CBS 962.96</strain>
    </source>
</reference>
<dbReference type="AlphaFoldDB" id="A0A4S8MJR4"/>
<protein>
    <submittedName>
        <fullName evidence="1">Uncharacterized protein</fullName>
    </submittedName>
</protein>
<name>A0A4S8MJR4_DENBC</name>
<organism evidence="1 2">
    <name type="scientific">Dendrothele bispora (strain CBS 962.96)</name>
    <dbReference type="NCBI Taxonomy" id="1314807"/>
    <lineage>
        <taxon>Eukaryota</taxon>
        <taxon>Fungi</taxon>
        <taxon>Dikarya</taxon>
        <taxon>Basidiomycota</taxon>
        <taxon>Agaricomycotina</taxon>
        <taxon>Agaricomycetes</taxon>
        <taxon>Agaricomycetidae</taxon>
        <taxon>Agaricales</taxon>
        <taxon>Agaricales incertae sedis</taxon>
        <taxon>Dendrothele</taxon>
    </lineage>
</organism>
<proteinExistence type="predicted"/>
<gene>
    <name evidence="1" type="ORF">K435DRAFT_775201</name>
</gene>
<keyword evidence="2" id="KW-1185">Reference proteome</keyword>
<accession>A0A4S8MJR4</accession>
<dbReference type="Proteomes" id="UP000297245">
    <property type="component" value="Unassembled WGS sequence"/>
</dbReference>
<evidence type="ECO:0000313" key="1">
    <source>
        <dbReference type="EMBL" id="THV03037.1"/>
    </source>
</evidence>
<evidence type="ECO:0000313" key="2">
    <source>
        <dbReference type="Proteomes" id="UP000297245"/>
    </source>
</evidence>
<feature type="non-terminal residue" evidence="1">
    <location>
        <position position="1"/>
    </location>
</feature>
<dbReference type="OrthoDB" id="3070385at2759"/>
<dbReference type="EMBL" id="ML179071">
    <property type="protein sequence ID" value="THV03037.1"/>
    <property type="molecule type" value="Genomic_DNA"/>
</dbReference>
<sequence>ITVPTFSPILDASAHYEYSRSASLTVQDQQSPNTSILETTIRYNPLIKSQRSTPIVPQPVVATPTTTTGTPDFSFLQRIAAHNTNLTQWSHVQQQTPLKHLTVLDSFTSGESEERVQGMTNTQLLEAVTDALLDEKLVEEDPFQAAMGLVFLTRTLRYRAEDGTQT</sequence>